<reference evidence="2" key="1">
    <citation type="submission" date="2020-02" db="EMBL/GenBank/DDBJ databases">
        <authorList>
            <person name="Meier V. D."/>
        </authorList>
    </citation>
    <scope>NUCLEOTIDE SEQUENCE</scope>
    <source>
        <strain evidence="2">AVDCRST_MAG11</strain>
    </source>
</reference>
<dbReference type="Pfam" id="PF07007">
    <property type="entry name" value="LprI"/>
    <property type="match status" value="1"/>
</dbReference>
<dbReference type="AlphaFoldDB" id="A0A6J4KCB3"/>
<gene>
    <name evidence="2" type="ORF">AVDCRST_MAG11-899</name>
</gene>
<name>A0A6J4KCB3_9BACT</name>
<dbReference type="EMBL" id="CADCTU010000197">
    <property type="protein sequence ID" value="CAA9301988.1"/>
    <property type="molecule type" value="Genomic_DNA"/>
</dbReference>
<accession>A0A6J4KCB3</accession>
<feature type="domain" description="Lysozyme inhibitor LprI-like N-terminal" evidence="1">
    <location>
        <begin position="4"/>
        <end position="101"/>
    </location>
</feature>
<evidence type="ECO:0000313" key="2">
    <source>
        <dbReference type="EMBL" id="CAA9301988.1"/>
    </source>
</evidence>
<protein>
    <recommendedName>
        <fullName evidence="1">Lysozyme inhibitor LprI-like N-terminal domain-containing protein</fullName>
    </recommendedName>
</protein>
<dbReference type="Gene3D" id="1.20.1270.180">
    <property type="match status" value="1"/>
</dbReference>
<proteinExistence type="predicted"/>
<sequence>RRCASPAAADQRACLAARLEEHDRELNAVYGQLVRGLRRRARARAGVDPPDVRRLRVEQRAWITQRDIECRRQGRGREGRLWATARAACLGEIADFRTAELRERLRGL</sequence>
<organism evidence="2">
    <name type="scientific">uncultured Gemmatimonadaceae bacterium</name>
    <dbReference type="NCBI Taxonomy" id="246130"/>
    <lineage>
        <taxon>Bacteria</taxon>
        <taxon>Pseudomonadati</taxon>
        <taxon>Gemmatimonadota</taxon>
        <taxon>Gemmatimonadia</taxon>
        <taxon>Gemmatimonadales</taxon>
        <taxon>Gemmatimonadaceae</taxon>
        <taxon>environmental samples</taxon>
    </lineage>
</organism>
<dbReference type="InterPro" id="IPR009739">
    <property type="entry name" value="LprI-like_N"/>
</dbReference>
<feature type="non-terminal residue" evidence="2">
    <location>
        <position position="1"/>
    </location>
</feature>
<evidence type="ECO:0000259" key="1">
    <source>
        <dbReference type="Pfam" id="PF07007"/>
    </source>
</evidence>